<feature type="region of interest" description="Disordered" evidence="1">
    <location>
        <begin position="94"/>
        <end position="118"/>
    </location>
</feature>
<evidence type="ECO:0000313" key="3">
    <source>
        <dbReference type="Proteomes" id="UP001281761"/>
    </source>
</evidence>
<comment type="caution">
    <text evidence="2">The sequence shown here is derived from an EMBL/GenBank/DDBJ whole genome shotgun (WGS) entry which is preliminary data.</text>
</comment>
<name>A0ABQ9XPJ7_9EUKA</name>
<protein>
    <submittedName>
        <fullName evidence="2">Uncharacterized protein</fullName>
    </submittedName>
</protein>
<sequence>MPTTSIETVTVVGSGISLESKHLIEGTGPLFSFGLTEHESSLSAPVCALRMETSLIGSTLVKELDEDNSTRMELEVKMDETIPFTDCCFGWEGNGNQISPPVPGRAYPTIKLNETEQK</sequence>
<gene>
    <name evidence="2" type="ORF">BLNAU_11380</name>
</gene>
<dbReference type="Proteomes" id="UP001281761">
    <property type="component" value="Unassembled WGS sequence"/>
</dbReference>
<evidence type="ECO:0000256" key="1">
    <source>
        <dbReference type="SAM" id="MobiDB-lite"/>
    </source>
</evidence>
<proteinExistence type="predicted"/>
<keyword evidence="3" id="KW-1185">Reference proteome</keyword>
<accession>A0ABQ9XPJ7</accession>
<evidence type="ECO:0000313" key="2">
    <source>
        <dbReference type="EMBL" id="KAK2953659.1"/>
    </source>
</evidence>
<reference evidence="2 3" key="1">
    <citation type="journal article" date="2022" name="bioRxiv">
        <title>Genomics of Preaxostyla Flagellates Illuminates Evolutionary Transitions and the Path Towards Mitochondrial Loss.</title>
        <authorList>
            <person name="Novak L.V.F."/>
            <person name="Treitli S.C."/>
            <person name="Pyrih J."/>
            <person name="Halakuc P."/>
            <person name="Pipaliya S.V."/>
            <person name="Vacek V."/>
            <person name="Brzon O."/>
            <person name="Soukal P."/>
            <person name="Eme L."/>
            <person name="Dacks J.B."/>
            <person name="Karnkowska A."/>
            <person name="Elias M."/>
            <person name="Hampl V."/>
        </authorList>
    </citation>
    <scope>NUCLEOTIDE SEQUENCE [LARGE SCALE GENOMIC DNA]</scope>
    <source>
        <strain evidence="2">NAU3</strain>
        <tissue evidence="2">Gut</tissue>
    </source>
</reference>
<organism evidence="2 3">
    <name type="scientific">Blattamonas nauphoetae</name>
    <dbReference type="NCBI Taxonomy" id="2049346"/>
    <lineage>
        <taxon>Eukaryota</taxon>
        <taxon>Metamonada</taxon>
        <taxon>Preaxostyla</taxon>
        <taxon>Oxymonadida</taxon>
        <taxon>Blattamonas</taxon>
    </lineage>
</organism>
<dbReference type="EMBL" id="JARBJD010000088">
    <property type="protein sequence ID" value="KAK2953659.1"/>
    <property type="molecule type" value="Genomic_DNA"/>
</dbReference>